<sequence>MNNKTVSERLKYLRSINKKTQKEFAEFLGIPQPSMSAYENGKNNPTIDVLIDIADKCNVSLDWIAGRSDYTFGLSSMRDFVLFMYELAMKKEIGFEIIVEDKFPNNDIETDENKWNVKLVFYGNDKEHAFNADVCNILKELSDNLFDLESYSITKEQFDSMKNKSAEYYSLPLTQKKFEELSRDERVKKHIEYLKKSNMLQEI</sequence>
<organism evidence="3 4">
    <name type="scientific">Canicola haemoglobinophilus</name>
    <dbReference type="NCBI Taxonomy" id="733"/>
    <lineage>
        <taxon>Bacteria</taxon>
        <taxon>Pseudomonadati</taxon>
        <taxon>Pseudomonadota</taxon>
        <taxon>Gammaproteobacteria</taxon>
        <taxon>Pasteurellales</taxon>
        <taxon>Pasteurellaceae</taxon>
        <taxon>Canicola</taxon>
    </lineage>
</organism>
<reference evidence="3 4" key="1">
    <citation type="submission" date="2018-06" db="EMBL/GenBank/DDBJ databases">
        <authorList>
            <consortium name="Pathogen Informatics"/>
            <person name="Doyle S."/>
        </authorList>
    </citation>
    <scope>NUCLEOTIDE SEQUENCE [LARGE SCALE GENOMIC DNA]</scope>
    <source>
        <strain evidence="3 4">NCTC8540</strain>
    </source>
</reference>
<dbReference type="Pfam" id="PF01381">
    <property type="entry name" value="HTH_3"/>
    <property type="match status" value="1"/>
</dbReference>
<dbReference type="PROSITE" id="PS50943">
    <property type="entry name" value="HTH_CROC1"/>
    <property type="match status" value="1"/>
</dbReference>
<gene>
    <name evidence="3" type="ORF">NCTC8540_00453</name>
</gene>
<keyword evidence="1" id="KW-0238">DNA-binding</keyword>
<dbReference type="CDD" id="cd00093">
    <property type="entry name" value="HTH_XRE"/>
    <property type="match status" value="1"/>
</dbReference>
<dbReference type="InterPro" id="IPR001387">
    <property type="entry name" value="Cro/C1-type_HTH"/>
</dbReference>
<dbReference type="Gene3D" id="1.10.260.40">
    <property type="entry name" value="lambda repressor-like DNA-binding domains"/>
    <property type="match status" value="1"/>
</dbReference>
<evidence type="ECO:0000313" key="4">
    <source>
        <dbReference type="Proteomes" id="UP000254496"/>
    </source>
</evidence>
<dbReference type="Proteomes" id="UP000254496">
    <property type="component" value="Unassembled WGS sequence"/>
</dbReference>
<dbReference type="PANTHER" id="PTHR46558">
    <property type="entry name" value="TRACRIPTIONAL REGULATORY PROTEIN-RELATED-RELATED"/>
    <property type="match status" value="1"/>
</dbReference>
<proteinExistence type="predicted"/>
<dbReference type="EMBL" id="UGHJ01000001">
    <property type="protein sequence ID" value="STO67977.1"/>
    <property type="molecule type" value="Genomic_DNA"/>
</dbReference>
<dbReference type="InterPro" id="IPR010982">
    <property type="entry name" value="Lambda_DNA-bd_dom_sf"/>
</dbReference>
<comment type="caution">
    <text evidence="3">The sequence shown here is derived from an EMBL/GenBank/DDBJ whole genome shotgun (WGS) entry which is preliminary data.</text>
</comment>
<dbReference type="AlphaFoldDB" id="A0AB38H8U8"/>
<accession>A0AB38H8U8</accession>
<dbReference type="GO" id="GO:0003677">
    <property type="term" value="F:DNA binding"/>
    <property type="evidence" value="ECO:0007669"/>
    <property type="project" value="UniProtKB-KW"/>
</dbReference>
<evidence type="ECO:0000313" key="3">
    <source>
        <dbReference type="EMBL" id="STO67977.1"/>
    </source>
</evidence>
<dbReference type="SMART" id="SM00530">
    <property type="entry name" value="HTH_XRE"/>
    <property type="match status" value="1"/>
</dbReference>
<evidence type="ECO:0000256" key="1">
    <source>
        <dbReference type="ARBA" id="ARBA00023125"/>
    </source>
</evidence>
<evidence type="ECO:0000259" key="2">
    <source>
        <dbReference type="PROSITE" id="PS50943"/>
    </source>
</evidence>
<dbReference type="SUPFAM" id="SSF47413">
    <property type="entry name" value="lambda repressor-like DNA-binding domains"/>
    <property type="match status" value="1"/>
</dbReference>
<dbReference type="RefSeq" id="WP_115072641.1">
    <property type="nucleotide sequence ID" value="NZ_UGHE01000002.1"/>
</dbReference>
<name>A0AB38H8U8_9PAST</name>
<feature type="domain" description="HTH cro/C1-type" evidence="2">
    <location>
        <begin position="10"/>
        <end position="64"/>
    </location>
</feature>
<dbReference type="PANTHER" id="PTHR46558:SF11">
    <property type="entry name" value="HTH-TYPE TRANSCRIPTIONAL REGULATOR XRE"/>
    <property type="match status" value="1"/>
</dbReference>
<protein>
    <submittedName>
        <fullName evidence="3">Transcriptional repressor DicA</fullName>
    </submittedName>
</protein>